<dbReference type="InterPro" id="IPR051531">
    <property type="entry name" value="N-acetyltransferase"/>
</dbReference>
<dbReference type="RefSeq" id="WP_206087061.1">
    <property type="nucleotide sequence ID" value="NZ_CP065053.1"/>
</dbReference>
<dbReference type="PROSITE" id="PS51186">
    <property type="entry name" value="GNAT"/>
    <property type="match status" value="1"/>
</dbReference>
<reference evidence="2 3" key="1">
    <citation type="submission" date="2020-11" db="EMBL/GenBank/DDBJ databases">
        <authorList>
            <person name="Sun Q."/>
        </authorList>
    </citation>
    <scope>NUCLEOTIDE SEQUENCE [LARGE SCALE GENOMIC DNA]</scope>
    <source>
        <strain evidence="2 3">P8398</strain>
    </source>
</reference>
<dbReference type="Pfam" id="PF13302">
    <property type="entry name" value="Acetyltransf_3"/>
    <property type="match status" value="1"/>
</dbReference>
<dbReference type="EMBL" id="CP065053">
    <property type="protein sequence ID" value="QPI47343.1"/>
    <property type="molecule type" value="Genomic_DNA"/>
</dbReference>
<evidence type="ECO:0000259" key="1">
    <source>
        <dbReference type="PROSITE" id="PS51186"/>
    </source>
</evidence>
<accession>A0AA49A551</accession>
<keyword evidence="3" id="KW-1185">Reference proteome</keyword>
<proteinExistence type="predicted"/>
<gene>
    <name evidence="2" type="ORF">IV454_17140</name>
</gene>
<organism evidence="2 3">
    <name type="scientific">Massilia antarctica</name>
    <dbReference type="NCBI Taxonomy" id="2765360"/>
    <lineage>
        <taxon>Bacteria</taxon>
        <taxon>Pseudomonadati</taxon>
        <taxon>Pseudomonadota</taxon>
        <taxon>Betaproteobacteria</taxon>
        <taxon>Burkholderiales</taxon>
        <taxon>Oxalobacteraceae</taxon>
        <taxon>Telluria group</taxon>
        <taxon>Massilia</taxon>
    </lineage>
</organism>
<evidence type="ECO:0000313" key="2">
    <source>
        <dbReference type="EMBL" id="QPI47343.1"/>
    </source>
</evidence>
<feature type="domain" description="N-acetyltransferase" evidence="1">
    <location>
        <begin position="11"/>
        <end position="163"/>
    </location>
</feature>
<dbReference type="SUPFAM" id="SSF55729">
    <property type="entry name" value="Acyl-CoA N-acyltransferases (Nat)"/>
    <property type="match status" value="1"/>
</dbReference>
<dbReference type="CDD" id="cd04301">
    <property type="entry name" value="NAT_SF"/>
    <property type="match status" value="1"/>
</dbReference>
<dbReference type="Gene3D" id="3.40.630.30">
    <property type="match status" value="1"/>
</dbReference>
<dbReference type="PANTHER" id="PTHR43792:SF13">
    <property type="entry name" value="ACETYLTRANSFERASE"/>
    <property type="match status" value="1"/>
</dbReference>
<dbReference type="InterPro" id="IPR016181">
    <property type="entry name" value="Acyl_CoA_acyltransferase"/>
</dbReference>
<sequence>MTIILQLLGVADLRTLAASRIPEHIAGRAAAGALPPAFVAQRALDLLEAGKSADWCATFLMLRASDGMLVGACGFKDIPIDGQVEIGYGVAPACRGQGIATAAVRELARIAFAAAALERVLAQIAPDNTPSARVAARLGFQPGATITDADGEDLVQWVLAKPA</sequence>
<protein>
    <submittedName>
        <fullName evidence="2">GNAT family N-acetyltransferase</fullName>
    </submittedName>
</protein>
<evidence type="ECO:0000313" key="3">
    <source>
        <dbReference type="Proteomes" id="UP000662888"/>
    </source>
</evidence>
<dbReference type="PANTHER" id="PTHR43792">
    <property type="entry name" value="GNAT FAMILY, PUTATIVE (AFU_ORTHOLOGUE AFUA_3G00765)-RELATED-RELATED"/>
    <property type="match status" value="1"/>
</dbReference>
<dbReference type="InterPro" id="IPR000182">
    <property type="entry name" value="GNAT_dom"/>
</dbReference>
<dbReference type="Proteomes" id="UP000662888">
    <property type="component" value="Chromosome"/>
</dbReference>
<name>A0AA49A551_9BURK</name>